<dbReference type="RefSeq" id="WP_149568957.1">
    <property type="nucleotide sequence ID" value="NZ_CP035807.1"/>
</dbReference>
<evidence type="ECO:0000256" key="10">
    <source>
        <dbReference type="ARBA" id="ARBA00023270"/>
    </source>
</evidence>
<evidence type="ECO:0000313" key="16">
    <source>
        <dbReference type="EMBL" id="QEN05723.1"/>
    </source>
</evidence>
<dbReference type="Pfam" id="PF00701">
    <property type="entry name" value="DHDPS"/>
    <property type="match status" value="1"/>
</dbReference>
<comment type="catalytic activity">
    <reaction evidence="11 12">
        <text>L-aspartate 4-semialdehyde + pyruvate = (2S,4S)-4-hydroxy-2,3,4,5-tetrahydrodipicolinate + H2O + H(+)</text>
        <dbReference type="Rhea" id="RHEA:34171"/>
        <dbReference type="ChEBI" id="CHEBI:15361"/>
        <dbReference type="ChEBI" id="CHEBI:15377"/>
        <dbReference type="ChEBI" id="CHEBI:15378"/>
        <dbReference type="ChEBI" id="CHEBI:67139"/>
        <dbReference type="ChEBI" id="CHEBI:537519"/>
        <dbReference type="EC" id="4.3.3.7"/>
    </reaction>
</comment>
<evidence type="ECO:0000256" key="3">
    <source>
        <dbReference type="ARBA" id="ARBA00007592"/>
    </source>
</evidence>
<feature type="site" description="Part of a proton relay during catalysis" evidence="12">
    <location>
        <position position="44"/>
    </location>
</feature>
<dbReference type="AlphaFoldDB" id="A0A5C1QCA7"/>
<dbReference type="PIRSF" id="PIRSF001365">
    <property type="entry name" value="DHDPS"/>
    <property type="match status" value="1"/>
</dbReference>
<evidence type="ECO:0000256" key="12">
    <source>
        <dbReference type="HAMAP-Rule" id="MF_00418"/>
    </source>
</evidence>
<comment type="subunit">
    <text evidence="12">Homotetramer; dimer of dimers.</text>
</comment>
<reference evidence="16 17" key="2">
    <citation type="submission" date="2019-09" db="EMBL/GenBank/DDBJ databases">
        <title>Complete Genome Sequence and Methylome Analysis of free living Spirochaetas.</title>
        <authorList>
            <person name="Leshcheva N."/>
            <person name="Mikheeva N."/>
        </authorList>
    </citation>
    <scope>NUCLEOTIDE SEQUENCE [LARGE SCALE GENOMIC DNA]</scope>
    <source>
        <strain evidence="16 17">P</strain>
    </source>
</reference>
<dbReference type="GO" id="GO:0008840">
    <property type="term" value="F:4-hydroxy-tetrahydrodipicolinate synthase activity"/>
    <property type="evidence" value="ECO:0007669"/>
    <property type="project" value="UniProtKB-UniRule"/>
</dbReference>
<keyword evidence="7 12" id="KW-0220">Diaminopimelate biosynthesis</keyword>
<dbReference type="InterPro" id="IPR013785">
    <property type="entry name" value="Aldolase_TIM"/>
</dbReference>
<evidence type="ECO:0000256" key="9">
    <source>
        <dbReference type="ARBA" id="ARBA00023239"/>
    </source>
</evidence>
<dbReference type="PANTHER" id="PTHR12128">
    <property type="entry name" value="DIHYDRODIPICOLINATE SYNTHASE"/>
    <property type="match status" value="1"/>
</dbReference>
<dbReference type="Proteomes" id="UP000323824">
    <property type="component" value="Chromosome"/>
</dbReference>
<comment type="subcellular location">
    <subcellularLocation>
        <location evidence="12">Cytoplasm</location>
    </subcellularLocation>
</comment>
<dbReference type="NCBIfam" id="TIGR00674">
    <property type="entry name" value="dapA"/>
    <property type="match status" value="1"/>
</dbReference>
<keyword evidence="17" id="KW-1185">Reference proteome</keyword>
<evidence type="ECO:0000256" key="5">
    <source>
        <dbReference type="ARBA" id="ARBA00022490"/>
    </source>
</evidence>
<sequence>MFSGVYTALITPFKEDGSIDFDSYRALINNQIKEGITGLLPVGTTGESPTLSHEENLKVVEEAIKIADGKTPVVAGTGSNSTKEAVDMTLIAKSMGADASLQVAPYYNKPTQEGLYRHFMTIADKCDIPLLIYNIKGRSGVNIETDTLLRMAKHENIVGVKEASGDLAQMMDVIRNKPEGFSVMVGDDNIAFPFVALGGDGVVSVISNIIPRKMEKLVSLTKSGDIEEARKIHYEILPLCKGMFLETSPIPVKSALALMGICKEVYRLPLCEPMDSTREKLKTLLKESNLI</sequence>
<evidence type="ECO:0000256" key="15">
    <source>
        <dbReference type="PIRSR" id="PIRSR001365-2"/>
    </source>
</evidence>
<comment type="caution">
    <text evidence="12">Was originally thought to be a dihydrodipicolinate synthase (DHDPS), catalyzing the condensation of (S)-aspartate-beta-semialdehyde [(S)-ASA] and pyruvate to dihydrodipicolinate (DHDP). However, it was shown in E.coli that the product of the enzymatic reaction is not dihydrodipicolinate but in fact (4S)-4-hydroxy-2,3,4,5-tetrahydro-(2S)-dipicolinic acid (HTPA), and that the consecutive dehydration reaction leading to DHDP is not spontaneous but catalyzed by DapB.</text>
</comment>
<evidence type="ECO:0000256" key="14">
    <source>
        <dbReference type="PIRSR" id="PIRSR001365-1"/>
    </source>
</evidence>
<evidence type="ECO:0000256" key="1">
    <source>
        <dbReference type="ARBA" id="ARBA00003294"/>
    </source>
</evidence>
<dbReference type="InterPro" id="IPR002220">
    <property type="entry name" value="DapA-like"/>
</dbReference>
<feature type="site" description="Part of a proton relay during catalysis" evidence="12">
    <location>
        <position position="107"/>
    </location>
</feature>
<keyword evidence="5 12" id="KW-0963">Cytoplasm</keyword>
<dbReference type="CDD" id="cd00950">
    <property type="entry name" value="DHDPS"/>
    <property type="match status" value="1"/>
</dbReference>
<evidence type="ECO:0000256" key="2">
    <source>
        <dbReference type="ARBA" id="ARBA00005120"/>
    </source>
</evidence>
<dbReference type="EMBL" id="CP035807">
    <property type="protein sequence ID" value="QEN05723.1"/>
    <property type="molecule type" value="Genomic_DNA"/>
</dbReference>
<evidence type="ECO:0000256" key="6">
    <source>
        <dbReference type="ARBA" id="ARBA00022605"/>
    </source>
</evidence>
<dbReference type="SMART" id="SM01130">
    <property type="entry name" value="DHDPS"/>
    <property type="match status" value="1"/>
</dbReference>
<dbReference type="PRINTS" id="PR00146">
    <property type="entry name" value="DHPICSNTHASE"/>
</dbReference>
<feature type="binding site" evidence="12 15">
    <location>
        <position position="203"/>
    </location>
    <ligand>
        <name>pyruvate</name>
        <dbReference type="ChEBI" id="CHEBI:15361"/>
    </ligand>
</feature>
<feature type="active site" description="Proton donor/acceptor" evidence="12 14">
    <location>
        <position position="133"/>
    </location>
</feature>
<comment type="function">
    <text evidence="1 12">Catalyzes the condensation of (S)-aspartate-beta-semialdehyde [(S)-ASA] and pyruvate to 4-hydroxy-tetrahydrodipicolinate (HTPA).</text>
</comment>
<keyword evidence="6 12" id="KW-0028">Amino-acid biosynthesis</keyword>
<keyword evidence="8 12" id="KW-0457">Lysine biosynthesis</keyword>
<evidence type="ECO:0000256" key="13">
    <source>
        <dbReference type="PIRNR" id="PIRNR001365"/>
    </source>
</evidence>
<keyword evidence="9 12" id="KW-0456">Lyase</keyword>
<feature type="active site" description="Schiff-base intermediate with substrate" evidence="12 14">
    <location>
        <position position="161"/>
    </location>
</feature>
<comment type="pathway">
    <text evidence="2 12">Amino-acid biosynthesis; L-lysine biosynthesis via DAP pathway; (S)-tetrahydrodipicolinate from L-aspartate: step 3/4.</text>
</comment>
<evidence type="ECO:0000313" key="17">
    <source>
        <dbReference type="Proteomes" id="UP000323824"/>
    </source>
</evidence>
<name>A0A5C1QCA7_9SPIO</name>
<dbReference type="UniPathway" id="UPA00034">
    <property type="reaction ID" value="UER00017"/>
</dbReference>
<dbReference type="OrthoDB" id="9782828at2"/>
<keyword evidence="10 12" id="KW-0704">Schiff base</keyword>
<dbReference type="KEGG" id="sper:EW093_13705"/>
<dbReference type="PROSITE" id="PS00665">
    <property type="entry name" value="DHDPS_1"/>
    <property type="match status" value="1"/>
</dbReference>
<dbReference type="GO" id="GO:0009089">
    <property type="term" value="P:lysine biosynthetic process via diaminopimelate"/>
    <property type="evidence" value="ECO:0007669"/>
    <property type="project" value="UniProtKB-UniRule"/>
</dbReference>
<dbReference type="EC" id="4.3.3.7" evidence="4 12"/>
<gene>
    <name evidence="12" type="primary">dapA</name>
    <name evidence="16" type="ORF">EW093_13705</name>
</gene>
<dbReference type="SUPFAM" id="SSF51569">
    <property type="entry name" value="Aldolase"/>
    <property type="match status" value="1"/>
</dbReference>
<dbReference type="Gene3D" id="3.20.20.70">
    <property type="entry name" value="Aldolase class I"/>
    <property type="match status" value="1"/>
</dbReference>
<dbReference type="InterPro" id="IPR020624">
    <property type="entry name" value="Schiff_base-form_aldolases_CS"/>
</dbReference>
<dbReference type="HAMAP" id="MF_00418">
    <property type="entry name" value="DapA"/>
    <property type="match status" value="1"/>
</dbReference>
<feature type="binding site" evidence="12 15">
    <location>
        <position position="45"/>
    </location>
    <ligand>
        <name>pyruvate</name>
        <dbReference type="ChEBI" id="CHEBI:15361"/>
    </ligand>
</feature>
<dbReference type="PANTHER" id="PTHR12128:SF66">
    <property type="entry name" value="4-HYDROXY-2-OXOGLUTARATE ALDOLASE, MITOCHONDRIAL"/>
    <property type="match status" value="1"/>
</dbReference>
<evidence type="ECO:0000256" key="4">
    <source>
        <dbReference type="ARBA" id="ARBA00012086"/>
    </source>
</evidence>
<evidence type="ECO:0000256" key="7">
    <source>
        <dbReference type="ARBA" id="ARBA00022915"/>
    </source>
</evidence>
<evidence type="ECO:0000256" key="8">
    <source>
        <dbReference type="ARBA" id="ARBA00023154"/>
    </source>
</evidence>
<proteinExistence type="inferred from homology"/>
<accession>A0A5C1QCA7</accession>
<protein>
    <recommendedName>
        <fullName evidence="4 12">4-hydroxy-tetrahydrodipicolinate synthase</fullName>
        <shortName evidence="12">HTPA synthase</shortName>
        <ecNumber evidence="4 12">4.3.3.7</ecNumber>
    </recommendedName>
</protein>
<reference evidence="16 17" key="1">
    <citation type="submission" date="2019-02" db="EMBL/GenBank/DDBJ databases">
        <authorList>
            <person name="Fomenkov A."/>
            <person name="Dubinina G."/>
            <person name="Grabovich M."/>
            <person name="Vincze T."/>
            <person name="Roberts R.J."/>
        </authorList>
    </citation>
    <scope>NUCLEOTIDE SEQUENCE [LARGE SCALE GENOMIC DNA]</scope>
    <source>
        <strain evidence="16 17">P</strain>
    </source>
</reference>
<evidence type="ECO:0000256" key="11">
    <source>
        <dbReference type="ARBA" id="ARBA00047836"/>
    </source>
</evidence>
<dbReference type="GO" id="GO:0019877">
    <property type="term" value="P:diaminopimelate biosynthetic process"/>
    <property type="evidence" value="ECO:0007669"/>
    <property type="project" value="UniProtKB-UniRule"/>
</dbReference>
<dbReference type="GO" id="GO:0005829">
    <property type="term" value="C:cytosol"/>
    <property type="evidence" value="ECO:0007669"/>
    <property type="project" value="TreeGrafter"/>
</dbReference>
<organism evidence="16 17">
    <name type="scientific">Thiospirochaeta perfilievii</name>
    <dbReference type="NCBI Taxonomy" id="252967"/>
    <lineage>
        <taxon>Bacteria</taxon>
        <taxon>Pseudomonadati</taxon>
        <taxon>Spirochaetota</taxon>
        <taxon>Spirochaetia</taxon>
        <taxon>Spirochaetales</taxon>
        <taxon>Spirochaetaceae</taxon>
        <taxon>Thiospirochaeta</taxon>
    </lineage>
</organism>
<dbReference type="InterPro" id="IPR005263">
    <property type="entry name" value="DapA"/>
</dbReference>
<comment type="similarity">
    <text evidence="3 12 13">Belongs to the DapA family.</text>
</comment>